<gene>
    <name evidence="2" type="ORF">ACFFR3_23755</name>
</gene>
<dbReference type="RefSeq" id="WP_345390638.1">
    <property type="nucleotide sequence ID" value="NZ_BAAAXS010000001.1"/>
</dbReference>
<dbReference type="Pfam" id="PF02371">
    <property type="entry name" value="Transposase_20"/>
    <property type="match status" value="1"/>
</dbReference>
<dbReference type="InterPro" id="IPR047650">
    <property type="entry name" value="Transpos_IS110"/>
</dbReference>
<sequence>MRIQQLTHEIKDLDGRIAAAVKTTAPGLLQQFGVGPDSAATLLIAAGDNSERLASEASFAALCGVSPVEASSGKSQRHRLNRGGNRRANAALFRVVITCMRRHEPTRDYIARRTQDGLSRREIIRCLKRYLSRSLFKIIKAALTPPASTKGG</sequence>
<evidence type="ECO:0000259" key="1">
    <source>
        <dbReference type="Pfam" id="PF02371"/>
    </source>
</evidence>
<dbReference type="PANTHER" id="PTHR33055">
    <property type="entry name" value="TRANSPOSASE FOR INSERTION SEQUENCE ELEMENT IS1111A"/>
    <property type="match status" value="1"/>
</dbReference>
<name>A0ABV5NQF1_9ACTN</name>
<keyword evidence="3" id="KW-1185">Reference proteome</keyword>
<protein>
    <submittedName>
        <fullName evidence="2">Transposase</fullName>
    </submittedName>
</protein>
<dbReference type="Proteomes" id="UP001589568">
    <property type="component" value="Unassembled WGS sequence"/>
</dbReference>
<reference evidence="2 3" key="1">
    <citation type="submission" date="2024-09" db="EMBL/GenBank/DDBJ databases">
        <authorList>
            <person name="Sun Q."/>
            <person name="Mori K."/>
        </authorList>
    </citation>
    <scope>NUCLEOTIDE SEQUENCE [LARGE SCALE GENOMIC DNA]</scope>
    <source>
        <strain evidence="2 3">JCM 3324</strain>
    </source>
</reference>
<organism evidence="2 3">
    <name type="scientific">Nonomuraea salmonea</name>
    <dbReference type="NCBI Taxonomy" id="46181"/>
    <lineage>
        <taxon>Bacteria</taxon>
        <taxon>Bacillati</taxon>
        <taxon>Actinomycetota</taxon>
        <taxon>Actinomycetes</taxon>
        <taxon>Streptosporangiales</taxon>
        <taxon>Streptosporangiaceae</taxon>
        <taxon>Nonomuraea</taxon>
    </lineage>
</organism>
<dbReference type="InterPro" id="IPR003346">
    <property type="entry name" value="Transposase_20"/>
</dbReference>
<evidence type="ECO:0000313" key="3">
    <source>
        <dbReference type="Proteomes" id="UP001589568"/>
    </source>
</evidence>
<proteinExistence type="predicted"/>
<evidence type="ECO:0000313" key="2">
    <source>
        <dbReference type="EMBL" id="MFB9472535.1"/>
    </source>
</evidence>
<dbReference type="PANTHER" id="PTHR33055:SF16">
    <property type="entry name" value="TRANSPOSASE FOR INSERTION SEQUENCE ELEMENT IS1547"/>
    <property type="match status" value="1"/>
</dbReference>
<dbReference type="EMBL" id="JBHMCF010000027">
    <property type="protein sequence ID" value="MFB9472535.1"/>
    <property type="molecule type" value="Genomic_DNA"/>
</dbReference>
<feature type="domain" description="Transposase IS116/IS110/IS902 C-terminal" evidence="1">
    <location>
        <begin position="30"/>
        <end position="109"/>
    </location>
</feature>
<accession>A0ABV5NQF1</accession>
<comment type="caution">
    <text evidence="2">The sequence shown here is derived from an EMBL/GenBank/DDBJ whole genome shotgun (WGS) entry which is preliminary data.</text>
</comment>